<name>A0A8D8Z326_9HEMI</name>
<feature type="region of interest" description="Disordered" evidence="1">
    <location>
        <begin position="703"/>
        <end position="739"/>
    </location>
</feature>
<dbReference type="SMART" id="SM00233">
    <property type="entry name" value="PH"/>
    <property type="match status" value="2"/>
</dbReference>
<feature type="compositionally biased region" description="Polar residues" evidence="1">
    <location>
        <begin position="29"/>
        <end position="45"/>
    </location>
</feature>
<proteinExistence type="predicted"/>
<protein>
    <submittedName>
        <fullName evidence="4">Na(+)/H(+) exchange regulatory cofactor NHE-RF1</fullName>
    </submittedName>
</protein>
<feature type="compositionally biased region" description="Polar residues" evidence="1">
    <location>
        <begin position="1"/>
        <end position="14"/>
    </location>
</feature>
<feature type="compositionally biased region" description="Basic and acidic residues" evidence="1">
    <location>
        <begin position="1232"/>
        <end position="1262"/>
    </location>
</feature>
<evidence type="ECO:0000259" key="2">
    <source>
        <dbReference type="PROSITE" id="PS50003"/>
    </source>
</evidence>
<dbReference type="InterPro" id="IPR001478">
    <property type="entry name" value="PDZ"/>
</dbReference>
<feature type="domain" description="PH" evidence="2">
    <location>
        <begin position="1593"/>
        <end position="1689"/>
    </location>
</feature>
<dbReference type="PROSITE" id="PS50106">
    <property type="entry name" value="PDZ"/>
    <property type="match status" value="1"/>
</dbReference>
<feature type="compositionally biased region" description="Low complexity" evidence="1">
    <location>
        <begin position="948"/>
        <end position="968"/>
    </location>
</feature>
<feature type="region of interest" description="Disordered" evidence="1">
    <location>
        <begin position="771"/>
        <end position="1014"/>
    </location>
</feature>
<dbReference type="PROSITE" id="PS50003">
    <property type="entry name" value="PH_DOMAIN"/>
    <property type="match status" value="2"/>
</dbReference>
<dbReference type="PANTHER" id="PTHR47644">
    <property type="entry name" value="AGAP008221-PA"/>
    <property type="match status" value="1"/>
</dbReference>
<feature type="compositionally biased region" description="Basic residues" evidence="1">
    <location>
        <begin position="1216"/>
        <end position="1231"/>
    </location>
</feature>
<feature type="compositionally biased region" description="Polar residues" evidence="1">
    <location>
        <begin position="541"/>
        <end position="560"/>
    </location>
</feature>
<dbReference type="EMBL" id="HBUF01410115">
    <property type="protein sequence ID" value="CAG6738877.1"/>
    <property type="molecule type" value="Transcribed_RNA"/>
</dbReference>
<feature type="compositionally biased region" description="Polar residues" evidence="1">
    <location>
        <begin position="703"/>
        <end position="718"/>
    </location>
</feature>
<feature type="compositionally biased region" description="Polar residues" evidence="1">
    <location>
        <begin position="883"/>
        <end position="906"/>
    </location>
</feature>
<evidence type="ECO:0000259" key="3">
    <source>
        <dbReference type="PROSITE" id="PS50106"/>
    </source>
</evidence>
<feature type="region of interest" description="Disordered" evidence="1">
    <location>
        <begin position="437"/>
        <end position="461"/>
    </location>
</feature>
<dbReference type="SUPFAM" id="SSF50156">
    <property type="entry name" value="PDZ domain-like"/>
    <property type="match status" value="1"/>
</dbReference>
<feature type="compositionally biased region" description="Polar residues" evidence="1">
    <location>
        <begin position="601"/>
        <end position="622"/>
    </location>
</feature>
<dbReference type="Pfam" id="PF00595">
    <property type="entry name" value="PDZ"/>
    <property type="match status" value="1"/>
</dbReference>
<feature type="compositionally biased region" description="Low complexity" evidence="1">
    <location>
        <begin position="437"/>
        <end position="447"/>
    </location>
</feature>
<feature type="region of interest" description="Disordered" evidence="1">
    <location>
        <begin position="1"/>
        <end position="76"/>
    </location>
</feature>
<feature type="compositionally biased region" description="Polar residues" evidence="1">
    <location>
        <begin position="448"/>
        <end position="458"/>
    </location>
</feature>
<dbReference type="SUPFAM" id="SSF50729">
    <property type="entry name" value="PH domain-like"/>
    <property type="match status" value="2"/>
</dbReference>
<accession>A0A8D8Z326</accession>
<dbReference type="PANTHER" id="PTHR47644:SF1">
    <property type="entry name" value="PDZ DOMAIN-CONTAINING PROTEIN"/>
    <property type="match status" value="1"/>
</dbReference>
<feature type="compositionally biased region" description="Basic and acidic residues" evidence="1">
    <location>
        <begin position="851"/>
        <end position="860"/>
    </location>
</feature>
<feature type="region of interest" description="Disordered" evidence="1">
    <location>
        <begin position="580"/>
        <end position="622"/>
    </location>
</feature>
<feature type="region of interest" description="Disordered" evidence="1">
    <location>
        <begin position="1205"/>
        <end position="1262"/>
    </location>
</feature>
<feature type="region of interest" description="Disordered" evidence="1">
    <location>
        <begin position="354"/>
        <end position="373"/>
    </location>
</feature>
<dbReference type="SMART" id="SM00228">
    <property type="entry name" value="PDZ"/>
    <property type="match status" value="1"/>
</dbReference>
<feature type="compositionally biased region" description="Polar residues" evidence="1">
    <location>
        <begin position="354"/>
        <end position="369"/>
    </location>
</feature>
<feature type="compositionally biased region" description="Basic and acidic residues" evidence="1">
    <location>
        <begin position="719"/>
        <end position="730"/>
    </location>
</feature>
<dbReference type="Pfam" id="PF00169">
    <property type="entry name" value="PH"/>
    <property type="match status" value="2"/>
</dbReference>
<feature type="compositionally biased region" description="Polar residues" evidence="1">
    <location>
        <begin position="804"/>
        <end position="827"/>
    </location>
</feature>
<dbReference type="InterPro" id="IPR011993">
    <property type="entry name" value="PH-like_dom_sf"/>
</dbReference>
<feature type="region of interest" description="Disordered" evidence="1">
    <location>
        <begin position="504"/>
        <end position="563"/>
    </location>
</feature>
<feature type="domain" description="PDZ" evidence="3">
    <location>
        <begin position="1382"/>
        <end position="1460"/>
    </location>
</feature>
<evidence type="ECO:0000313" key="4">
    <source>
        <dbReference type="EMBL" id="CAG6738877.1"/>
    </source>
</evidence>
<sequence length="1695" mass="189756">MAYNSFKGSSQSLPMGTKPILKTDPQGRPASSSGYHYRNSVSTQADIYGTEPTAYESEDESMGRRKSTRSKRGTPVYSKEDIREQYCVNEKEIHVLEDAQVQSRLFGCLSSYGESSCSSHSPSLLSACVRRKIPSDENLYELYRRPYADFAPLPRWPRAYPPLPPANIHCPTMYDDGAYFMRRPKSVCSDRNSYSWYSEDEDIRLGRLPRPPDEIFDMYNYPLRRSPYFSYSTEFLTPRLETCPAHPPVPPPPPPPVLPIIAHRPKHVSFARSHTLQSFDDISSARSSLSRSQERLIDGKRTMDPKDSPKVVVEKKKVKKTQATQTEVCLGRKPVPPPTYLSLSPRLGRKVKTISQGAQTNGEQSNGRRSSSFMMKSSYSELEGVFLPCGAAMDSISTAGDELRSQSEQDTAPKSPHYTPCPTKSILVYSPKTSYASTSSKTYSHASDQSTASYNRLESPSHCGKLESKEIMIDFKPNPSAEPVVRRGKKRILQKTRSEGEILVDPSLLMDEGEGSVSDSEHQYYDTYGEGGEPKEKRPPSQISCPSSAKQLNQMLSSSSQEEEFHENLVYHSIFDSEDASKQSATSKHTKLSTPDKDLPTSKQPTAGKTAQSPSVSCDSLNTRDISESHWNESQTTVLHDSEDNNATGISCSDLSASLSPAAAVAAMTPGSRRRHLLQLQHMQRSSMDTEALDTEDFDLESENTIAASTPLKSTSLTPKKEKPSPDRDLSPLSKINVNKPTTVPKFSVTLPSDEPKKIRVKKHYLSRLPHDQFSSKVSPSESSKFESAGDQHVPCDLVRSDSGRTNTDMSETSTTEDYVTANNSVITETSGNGTGTGTHGSSFESASSKHSLDRDKSEDFQTVPCGGEIKEEIDEGIDETTSKSPTHENSSSGSVDEDQYPSSIYQGVPEPRHSHPEPKSISWTDEENSKKKKHFKLELASKKKMSTETTSSPSKHISSALSSSITSPGGLKRSPTPDNKPVDSMSSMKTLRRPKHHTKPPPPSDKTSPCIETLEALVKEQRITNVSYADLIEDRLSPQRGEPVPSTPQREAIPINNGVEESSDDSSYECGCGRKRPMKESPRRKLGMRSPTSQGKSKRRSTNEERRRSLSIVKSPSPVLQRLSPSILKSPDNAKHKKSTISPEHIQVKALSAESLRSVSPGSDSVFYSEPNVTITEDLNQDEDDKTVCLPESEYRRKSIDIVQPPAGFEDSPKPVHKGSTPKHSKKMEKRFRSEERSHHARMMEAQRAKSEERHREEQKENIRPLVRSTCNSMEKLRSSSAASFIYDEEDFSGIYSEPYCRGSWIHISDMDEFHIWQRPDSREGCVDTPTGLGNVSASITSSELNFKRDYEERTRRMIHRKSYVEALHRKASKTLDSDKICTVRKTPSGSFGFRIFGDYPTVVTAIEPNMPAENSGLEVGDIIMRINNIYVANSSHNDVLEITKAVSDTMELEVARTCDVLTPSLSNLSSRNLHVFSGPLWKYSVSGEIWVQRHFCLKQDNCLYYYKTESETIPLGALVLHDTSVESPSGKERPHSFRITKPNQYLLDLAAESESVANQWLEYFNKACSSQENIEWLSDASIKKPPSRILSPQHSGHLFVLGRSWKRRFCVLKNACLYIYSDISTDAAIGMICMHGYKIRSTTLLGKKFSFEIYPEDVLSDLKHFYFHADSDMDKKRWMAEMEYSLGRWIRLL</sequence>
<feature type="region of interest" description="Disordered" evidence="1">
    <location>
        <begin position="399"/>
        <end position="423"/>
    </location>
</feature>
<reference evidence="4" key="1">
    <citation type="submission" date="2021-05" db="EMBL/GenBank/DDBJ databases">
        <authorList>
            <person name="Alioto T."/>
            <person name="Alioto T."/>
            <person name="Gomez Garrido J."/>
        </authorList>
    </citation>
    <scope>NUCLEOTIDE SEQUENCE</scope>
</reference>
<dbReference type="InterPro" id="IPR036034">
    <property type="entry name" value="PDZ_sf"/>
</dbReference>
<dbReference type="InterPro" id="IPR001849">
    <property type="entry name" value="PH_domain"/>
</dbReference>
<dbReference type="Gene3D" id="2.30.29.30">
    <property type="entry name" value="Pleckstrin-homology domain (PH domain)/Phosphotyrosine-binding domain (PTB)"/>
    <property type="match status" value="2"/>
</dbReference>
<organism evidence="4">
    <name type="scientific">Cacopsylla melanoneura</name>
    <dbReference type="NCBI Taxonomy" id="428564"/>
    <lineage>
        <taxon>Eukaryota</taxon>
        <taxon>Metazoa</taxon>
        <taxon>Ecdysozoa</taxon>
        <taxon>Arthropoda</taxon>
        <taxon>Hexapoda</taxon>
        <taxon>Insecta</taxon>
        <taxon>Pterygota</taxon>
        <taxon>Neoptera</taxon>
        <taxon>Paraneoptera</taxon>
        <taxon>Hemiptera</taxon>
        <taxon>Sternorrhyncha</taxon>
        <taxon>Psylloidea</taxon>
        <taxon>Psyllidae</taxon>
        <taxon>Psyllinae</taxon>
        <taxon>Cacopsylla</taxon>
    </lineage>
</organism>
<feature type="domain" description="PH" evidence="2">
    <location>
        <begin position="1475"/>
        <end position="1571"/>
    </location>
</feature>
<feature type="region of interest" description="Disordered" evidence="1">
    <location>
        <begin position="1030"/>
        <end position="1146"/>
    </location>
</feature>
<evidence type="ECO:0000256" key="1">
    <source>
        <dbReference type="SAM" id="MobiDB-lite"/>
    </source>
</evidence>
<feature type="compositionally biased region" description="Basic residues" evidence="1">
    <location>
        <begin position="991"/>
        <end position="1000"/>
    </location>
</feature>
<dbReference type="Gene3D" id="2.30.42.10">
    <property type="match status" value="1"/>
</dbReference>